<evidence type="ECO:0000256" key="2">
    <source>
        <dbReference type="ARBA" id="ARBA00022325"/>
    </source>
</evidence>
<dbReference type="UniPathway" id="UPA00047">
    <property type="reaction ID" value="UER00066"/>
</dbReference>
<dbReference type="PROSITE" id="PS50991">
    <property type="entry name" value="PYR_CT"/>
    <property type="match status" value="1"/>
</dbReference>
<dbReference type="PANTHER" id="PTHR43538">
    <property type="entry name" value="ALPHA-IPM SYNTHASE/HOMOCITRATE SYNTHASE"/>
    <property type="match status" value="1"/>
</dbReference>
<evidence type="ECO:0000256" key="4">
    <source>
        <dbReference type="ARBA" id="ARBA00034330"/>
    </source>
</evidence>
<proteinExistence type="predicted"/>
<dbReference type="GO" id="GO:0046912">
    <property type="term" value="F:acyltransferase activity, acyl groups converted into alkyl on transfer"/>
    <property type="evidence" value="ECO:0007669"/>
    <property type="project" value="InterPro"/>
</dbReference>
<evidence type="ECO:0000313" key="6">
    <source>
        <dbReference type="EMBL" id="GAJ14920.1"/>
    </source>
</evidence>
<dbReference type="PANTHER" id="PTHR43538:SF1">
    <property type="entry name" value="(R)-CITRAMALATE SYNTHASE"/>
    <property type="match status" value="1"/>
</dbReference>
<dbReference type="EC" id="2.3.3.21" evidence="4"/>
<keyword evidence="3" id="KW-0808">Transferase</keyword>
<dbReference type="SUPFAM" id="SSF51569">
    <property type="entry name" value="Aldolase"/>
    <property type="match status" value="1"/>
</dbReference>
<organism evidence="6">
    <name type="scientific">marine sediment metagenome</name>
    <dbReference type="NCBI Taxonomy" id="412755"/>
    <lineage>
        <taxon>unclassified sequences</taxon>
        <taxon>metagenomes</taxon>
        <taxon>ecological metagenomes</taxon>
    </lineage>
</organism>
<dbReference type="InterPro" id="IPR005675">
    <property type="entry name" value="Citramal_synthase"/>
</dbReference>
<dbReference type="GO" id="GO:0009097">
    <property type="term" value="P:isoleucine biosynthetic process"/>
    <property type="evidence" value="ECO:0007669"/>
    <property type="project" value="UniProtKB-UniPathway"/>
</dbReference>
<comment type="pathway">
    <text evidence="1">Amino-acid biosynthesis; L-isoleucine biosynthesis; 2-oxobutanoate from pyruvate: step 1/3.</text>
</comment>
<feature type="non-terminal residue" evidence="6">
    <location>
        <position position="48"/>
    </location>
</feature>
<evidence type="ECO:0000256" key="3">
    <source>
        <dbReference type="ARBA" id="ARBA00022679"/>
    </source>
</evidence>
<dbReference type="InterPro" id="IPR013785">
    <property type="entry name" value="Aldolase_TIM"/>
</dbReference>
<reference evidence="6" key="1">
    <citation type="journal article" date="2014" name="Front. Microbiol.">
        <title>High frequency of phylogenetically diverse reductive dehalogenase-homologous genes in deep subseafloor sedimentary metagenomes.</title>
        <authorList>
            <person name="Kawai M."/>
            <person name="Futagami T."/>
            <person name="Toyoda A."/>
            <person name="Takaki Y."/>
            <person name="Nishi S."/>
            <person name="Hori S."/>
            <person name="Arai W."/>
            <person name="Tsubouchi T."/>
            <person name="Morono Y."/>
            <person name="Uchiyama I."/>
            <person name="Ito T."/>
            <person name="Fujiyama A."/>
            <person name="Inagaki F."/>
            <person name="Takami H."/>
        </authorList>
    </citation>
    <scope>NUCLEOTIDE SEQUENCE</scope>
    <source>
        <strain evidence="6">Expedition CK06-06</strain>
    </source>
</reference>
<dbReference type="Pfam" id="PF00682">
    <property type="entry name" value="HMGL-like"/>
    <property type="match status" value="1"/>
</dbReference>
<gene>
    <name evidence="6" type="ORF">S12H4_49832</name>
</gene>
<dbReference type="Gene3D" id="3.20.20.70">
    <property type="entry name" value="Aldolase class I"/>
    <property type="match status" value="1"/>
</dbReference>
<dbReference type="PROSITE" id="PS00815">
    <property type="entry name" value="AIPM_HOMOCIT_SYNTH_1"/>
    <property type="match status" value="1"/>
</dbReference>
<evidence type="ECO:0000256" key="1">
    <source>
        <dbReference type="ARBA" id="ARBA00004743"/>
    </source>
</evidence>
<evidence type="ECO:0000259" key="5">
    <source>
        <dbReference type="PROSITE" id="PS50991"/>
    </source>
</evidence>
<dbReference type="InterPro" id="IPR000891">
    <property type="entry name" value="PYR_CT"/>
</dbReference>
<name>X1VVV1_9ZZZZ</name>
<accession>X1VVV1</accession>
<dbReference type="AlphaFoldDB" id="X1VVV1"/>
<feature type="domain" description="Pyruvate carboxyltransferase" evidence="5">
    <location>
        <begin position="4"/>
        <end position="48"/>
    </location>
</feature>
<dbReference type="GO" id="GO:0043714">
    <property type="term" value="F:(R)-citramalate synthase activity"/>
    <property type="evidence" value="ECO:0007669"/>
    <property type="project" value="UniProtKB-EC"/>
</dbReference>
<dbReference type="EMBL" id="BARW01031306">
    <property type="protein sequence ID" value="GAJ14920.1"/>
    <property type="molecule type" value="Genomic_DNA"/>
</dbReference>
<dbReference type="InterPro" id="IPR002034">
    <property type="entry name" value="AIPM/Hcit_synth_CS"/>
</dbReference>
<sequence>MTKVELYDTTLRDGTQKEGVSFSVVDKLNIAQKLDELGIHFIEGGYPG</sequence>
<comment type="caution">
    <text evidence="6">The sequence shown here is derived from an EMBL/GenBank/DDBJ whole genome shotgun (WGS) entry which is preliminary data.</text>
</comment>
<protein>
    <recommendedName>
        <fullName evidence="2">(R)-citramalate synthase</fullName>
        <ecNumber evidence="4">2.3.3.21</ecNumber>
    </recommendedName>
</protein>